<dbReference type="RefSeq" id="WP_016095055.1">
    <property type="nucleotide sequence ID" value="NZ_KB976127.1"/>
</dbReference>
<protein>
    <submittedName>
        <fullName evidence="1">Uncharacterized protein</fullName>
    </submittedName>
</protein>
<proteinExistence type="predicted"/>
<dbReference type="Proteomes" id="UP000014003">
    <property type="component" value="Unassembled WGS sequence"/>
</dbReference>
<dbReference type="HOGENOM" id="CLU_1591249_0_0_9"/>
<dbReference type="EMBL" id="AHDZ01000075">
    <property type="protein sequence ID" value="EOO11215.1"/>
    <property type="molecule type" value="Genomic_DNA"/>
</dbReference>
<dbReference type="PATRIC" id="fig|1053205.3.peg.5896"/>
<evidence type="ECO:0000313" key="2">
    <source>
        <dbReference type="Proteomes" id="UP000014003"/>
    </source>
</evidence>
<accession>R8CI55</accession>
<organism evidence="1 2">
    <name type="scientific">Bacillus cereus HuA3-9</name>
    <dbReference type="NCBI Taxonomy" id="1053205"/>
    <lineage>
        <taxon>Bacteria</taxon>
        <taxon>Bacillati</taxon>
        <taxon>Bacillota</taxon>
        <taxon>Bacilli</taxon>
        <taxon>Bacillales</taxon>
        <taxon>Bacillaceae</taxon>
        <taxon>Bacillus</taxon>
        <taxon>Bacillus cereus group</taxon>
    </lineage>
</organism>
<comment type="caution">
    <text evidence="1">The sequence shown here is derived from an EMBL/GenBank/DDBJ whole genome shotgun (WGS) entry which is preliminary data.</text>
</comment>
<reference evidence="1 2" key="1">
    <citation type="submission" date="2012-12" db="EMBL/GenBank/DDBJ databases">
        <title>The Genome Sequence of Bacillus cereus HuA3-9.</title>
        <authorList>
            <consortium name="The Broad Institute Genome Sequencing Platform"/>
            <consortium name="The Broad Institute Genome Sequencing Center for Infectious Disease"/>
            <person name="Feldgarden M."/>
            <person name="Van der Auwera G.A."/>
            <person name="Mahillon J."/>
            <person name="Duprez V."/>
            <person name="Timmery S."/>
            <person name="Mattelet C."/>
            <person name="Dierick K."/>
            <person name="Sun M."/>
            <person name="Yu Z."/>
            <person name="Zhu L."/>
            <person name="Hu X."/>
            <person name="Shank E.B."/>
            <person name="Swiecicka I."/>
            <person name="Hansen B.M."/>
            <person name="Andrup L."/>
            <person name="Walker B."/>
            <person name="Young S.K."/>
            <person name="Zeng Q."/>
            <person name="Gargeya S."/>
            <person name="Fitzgerald M."/>
            <person name="Haas B."/>
            <person name="Abouelleil A."/>
            <person name="Alvarado L."/>
            <person name="Arachchi H.M."/>
            <person name="Berlin A.M."/>
            <person name="Chapman S.B."/>
            <person name="Dewar J."/>
            <person name="Goldberg J."/>
            <person name="Griggs A."/>
            <person name="Gujja S."/>
            <person name="Hansen M."/>
            <person name="Howarth C."/>
            <person name="Imamovic A."/>
            <person name="Larimer J."/>
            <person name="McCowan C."/>
            <person name="Murphy C."/>
            <person name="Neiman D."/>
            <person name="Pearson M."/>
            <person name="Priest M."/>
            <person name="Roberts A."/>
            <person name="Saif S."/>
            <person name="Shea T."/>
            <person name="Sisk P."/>
            <person name="Sykes S."/>
            <person name="Wortman J."/>
            <person name="Nusbaum C."/>
            <person name="Birren B."/>
        </authorList>
    </citation>
    <scope>NUCLEOTIDE SEQUENCE [LARGE SCALE GENOMIC DNA]</scope>
    <source>
        <strain evidence="1 2">HuA3-9</strain>
    </source>
</reference>
<name>R8CI55_BACCE</name>
<sequence length="167" mass="19444">MKLFHGTSYKLGNKILEQGLIKKGQSAFDIVTDSNYIYLTDRITVAMGYGRKKSLHLQEKEFYLFELELKENLLLVDLDEVAIFKNGFRDQKAAIEELNGQFTVENTLPLFYSVRVDFDIVLHNYAGRYSTLSIQDMTKNINEDIFDKNLTNQDLQKIYDSITWHSI</sequence>
<dbReference type="AlphaFoldDB" id="R8CI55"/>
<evidence type="ECO:0000313" key="1">
    <source>
        <dbReference type="EMBL" id="EOO11215.1"/>
    </source>
</evidence>
<gene>
    <name evidence="1" type="ORF">IGA_05863</name>
</gene>